<feature type="binding site" evidence="12">
    <location>
        <begin position="91"/>
        <end position="94"/>
    </location>
    <ligand>
        <name>(6R)-10-formyltetrahydrofolate</name>
        <dbReference type="ChEBI" id="CHEBI:195366"/>
    </ligand>
</feature>
<dbReference type="GO" id="GO:0005829">
    <property type="term" value="C:cytosol"/>
    <property type="evidence" value="ECO:0007669"/>
    <property type="project" value="TreeGrafter"/>
</dbReference>
<feature type="site" description="Raises pKa of active site His" evidence="12">
    <location>
        <position position="144"/>
    </location>
</feature>
<feature type="binding site" evidence="12">
    <location>
        <position position="59"/>
    </location>
    <ligand>
        <name>(6R)-10-formyltetrahydrofolate</name>
        <dbReference type="ChEBI" id="CHEBI:195366"/>
    </ligand>
</feature>
<proteinExistence type="inferred from homology"/>
<dbReference type="PROSITE" id="PS51855">
    <property type="entry name" value="MGS"/>
    <property type="match status" value="1"/>
</dbReference>
<evidence type="ECO:0000256" key="4">
    <source>
        <dbReference type="ARBA" id="ARBA00007667"/>
    </source>
</evidence>
<comment type="caution">
    <text evidence="12">Lacks conserved residue(s) required for the propagation of feature annotation.</text>
</comment>
<dbReference type="FunFam" id="3.40.140.20:FF:000001">
    <property type="entry name" value="Bifunctional purine biosynthesis protein PurH"/>
    <property type="match status" value="1"/>
</dbReference>
<keyword evidence="16" id="KW-1185">Reference proteome</keyword>
<dbReference type="Pfam" id="PF01808">
    <property type="entry name" value="AICARFT_IMPCHas"/>
    <property type="match status" value="1"/>
</dbReference>
<evidence type="ECO:0000256" key="9">
    <source>
        <dbReference type="ARBA" id="ARBA00050488"/>
    </source>
</evidence>
<keyword evidence="6 11" id="KW-0658">Purine biosynthesis</keyword>
<comment type="pathway">
    <text evidence="1 11">Purine metabolism; IMP biosynthesis via de novo pathway; IMP from 5-formamido-1-(5-phospho-D-ribosyl)imidazole-4-carboxamide: step 1/1.</text>
</comment>
<evidence type="ECO:0000256" key="7">
    <source>
        <dbReference type="ARBA" id="ARBA00022801"/>
    </source>
</evidence>
<dbReference type="AlphaFoldDB" id="A0A0S4QFT0"/>
<dbReference type="Pfam" id="PF02142">
    <property type="entry name" value="MGS"/>
    <property type="match status" value="1"/>
</dbReference>
<evidence type="ECO:0000256" key="2">
    <source>
        <dbReference type="ARBA" id="ARBA00004954"/>
    </source>
</evidence>
<dbReference type="FunFam" id="3.40.50.1380:FF:000001">
    <property type="entry name" value="Bifunctional purine biosynthesis protein PurH"/>
    <property type="match status" value="1"/>
</dbReference>
<evidence type="ECO:0000256" key="1">
    <source>
        <dbReference type="ARBA" id="ARBA00004844"/>
    </source>
</evidence>
<comment type="domain">
    <text evidence="11">The IMP cyclohydrolase activity resides in the N-terminal region.</text>
</comment>
<dbReference type="InterPro" id="IPR002376">
    <property type="entry name" value="Formyl_transf_N"/>
</dbReference>
<feature type="region of interest" description="Disordered" evidence="13">
    <location>
        <begin position="235"/>
        <end position="272"/>
    </location>
</feature>
<dbReference type="CDD" id="cd01421">
    <property type="entry name" value="IMPCH"/>
    <property type="match status" value="1"/>
</dbReference>
<keyword evidence="5 11" id="KW-0808">Transferase</keyword>
<evidence type="ECO:0000256" key="5">
    <source>
        <dbReference type="ARBA" id="ARBA00022679"/>
    </source>
</evidence>
<keyword evidence="8 11" id="KW-0511">Multifunctional enzyme</keyword>
<comment type="catalytic activity">
    <reaction evidence="9 11">
        <text>(6R)-10-formyltetrahydrofolate + 5-amino-1-(5-phospho-beta-D-ribosyl)imidazole-4-carboxamide = 5-formamido-1-(5-phospho-D-ribosyl)imidazole-4-carboxamide + (6S)-5,6,7,8-tetrahydrofolate</text>
        <dbReference type="Rhea" id="RHEA:22192"/>
        <dbReference type="ChEBI" id="CHEBI:57453"/>
        <dbReference type="ChEBI" id="CHEBI:58467"/>
        <dbReference type="ChEBI" id="CHEBI:58475"/>
        <dbReference type="ChEBI" id="CHEBI:195366"/>
        <dbReference type="EC" id="2.1.2.3"/>
    </reaction>
</comment>
<evidence type="ECO:0000313" key="15">
    <source>
        <dbReference type="EMBL" id="CUU54384.1"/>
    </source>
</evidence>
<dbReference type="NCBIfam" id="NF002049">
    <property type="entry name" value="PRK00881.1"/>
    <property type="match status" value="1"/>
</dbReference>
<dbReference type="CDD" id="cd08645">
    <property type="entry name" value="FMT_core_GART"/>
    <property type="match status" value="1"/>
</dbReference>
<dbReference type="PANTHER" id="PTHR11692:SF0">
    <property type="entry name" value="BIFUNCTIONAL PURINE BIOSYNTHESIS PROTEIN ATIC"/>
    <property type="match status" value="1"/>
</dbReference>
<evidence type="ECO:0000259" key="14">
    <source>
        <dbReference type="PROSITE" id="PS51855"/>
    </source>
</evidence>
<comment type="similarity">
    <text evidence="12">Belongs to the GART family.</text>
</comment>
<dbReference type="Pfam" id="PF00551">
    <property type="entry name" value="Formyl_trans_N"/>
    <property type="match status" value="1"/>
</dbReference>
<evidence type="ECO:0000256" key="6">
    <source>
        <dbReference type="ARBA" id="ARBA00022755"/>
    </source>
</evidence>
<keyword evidence="7 11" id="KW-0378">Hydrolase</keyword>
<dbReference type="PANTHER" id="PTHR11692">
    <property type="entry name" value="BIFUNCTIONAL PURINE BIOSYNTHESIS PROTEIN PURH"/>
    <property type="match status" value="1"/>
</dbReference>
<dbReference type="SUPFAM" id="SSF53927">
    <property type="entry name" value="Cytidine deaminase-like"/>
    <property type="match status" value="1"/>
</dbReference>
<protein>
    <recommendedName>
        <fullName evidence="11">Bifunctional purine biosynthesis protein PurH</fullName>
    </recommendedName>
    <domain>
        <recommendedName>
            <fullName evidence="11">Phosphoribosylaminoimidazolecarboxamide formyltransferase</fullName>
            <ecNumber evidence="11">2.1.2.3</ecNumber>
        </recommendedName>
        <alternativeName>
            <fullName evidence="11">AICAR transformylase</fullName>
        </alternativeName>
    </domain>
    <domain>
        <recommendedName>
            <fullName evidence="11">IMP cyclohydrolase</fullName>
            <ecNumber evidence="11">3.5.4.10</ecNumber>
        </recommendedName>
        <alternativeName>
            <fullName evidence="11">ATIC</fullName>
        </alternativeName>
        <alternativeName>
            <fullName evidence="11">IMP synthase</fullName>
        </alternativeName>
        <alternativeName>
            <fullName evidence="11">Inosinicase</fullName>
        </alternativeName>
    </domain>
</protein>
<dbReference type="GO" id="GO:0006189">
    <property type="term" value="P:'de novo' IMP biosynthetic process"/>
    <property type="evidence" value="ECO:0007669"/>
    <property type="project" value="UniProtKB-UniRule"/>
</dbReference>
<dbReference type="InterPro" id="IPR004607">
    <property type="entry name" value="GART"/>
</dbReference>
<evidence type="ECO:0000256" key="10">
    <source>
        <dbReference type="ARBA" id="ARBA00050687"/>
    </source>
</evidence>
<comment type="similarity">
    <text evidence="4 11">Belongs to the PurH family.</text>
</comment>
<sequence length="794" mass="81916">MPARLVVLASGAGTTLQAVLDACADRAFGAQVVAVGTDRVGTVAQRRAESAGVPVFTVRLEDCADRGAFNELTAASIARYEPDLLVLAGYMKILGAQVIRRFPTVNTHPSLLPAFPGAHAIRDALAAGVRTSGVTVHWVDEGVDTGPVIAQTPVPVRPGDDEDALRSRIQAVERGLFVDTIGRFVRGELSWEGRAAGTSAPGGAGAAGARPGAARSGAGDEVAAVEVHANGGVVEGSGGLMSGASTTEIGEGGTSAATASGNGQAETSSEVVATGHRRLRRALVSVYDKSGLEELAAAFVDAGVEVVSTGSTADALARFGVAVTPVSTVTGFPEVLGGRVKTLHPRVHAGLLADLRNAEHAAVLAELDIEPFDLLVVNLYPFRETVASGATEDEAIEQIDIGGPAMLRAAAKNHASVAVVVSPGDYGDLAAAVRGSGYDLPARRRLAARAFAHTASYDAAVASWFASVLAPDETAKESGWPDVLAAQWHRTSVLRYGENPHQRAALYVGEDGSTGLASAQQLHGKPMSYNNYTDTDAAWRSVFDFADPAVAIIKHANPCGIAVAATVAQAHRKAHACDPVSAFGGVIAVNRPVSVELAEQIAEIFTEVVVAPDYEPGAVEILSRKPSIRLLLCAPPAHPRGVEMRQVSGGMLLQSRDALDAAGDVTSGWTLEAGAPVDEATLADLGFAWRAVRSVKSNAILLAADGATVGVGMGQVNRVDAARLAVTRAGDRAKGSVAASDAFFPFPDGFQVLADAGVRAVVEPGGSVRDEDVIAAARESGVSLYFTGVRHFAH</sequence>
<dbReference type="InterPro" id="IPR016193">
    <property type="entry name" value="Cytidine_deaminase-like"/>
</dbReference>
<dbReference type="EC" id="2.1.2.3" evidence="11"/>
<comment type="function">
    <text evidence="12">Catalyzes the transfer of a formyl group from 10-formyltetrahydrofolate to 5-phospho-ribosyl-glycinamide (GAR), producing 5-phospho-ribosyl-N-formylglycinamide (FGAR) and tetrahydrofolate.</text>
</comment>
<feature type="binding site" evidence="12">
    <location>
        <position position="106"/>
    </location>
    <ligand>
        <name>(6R)-10-formyltetrahydrofolate</name>
        <dbReference type="ChEBI" id="CHEBI:195366"/>
    </ligand>
</feature>
<dbReference type="HAMAP" id="MF_00139">
    <property type="entry name" value="PurH"/>
    <property type="match status" value="1"/>
</dbReference>
<evidence type="ECO:0000313" key="16">
    <source>
        <dbReference type="Proteomes" id="UP000198802"/>
    </source>
</evidence>
<accession>A0A0S4QFT0</accession>
<gene>
    <name evidence="11" type="primary">purH</name>
    <name evidence="12" type="synonym">purN</name>
    <name evidence="15" type="ORF">Ga0074812_102394</name>
</gene>
<dbReference type="GO" id="GO:0004643">
    <property type="term" value="F:phosphoribosylaminoimidazolecarboxamide formyltransferase activity"/>
    <property type="evidence" value="ECO:0007669"/>
    <property type="project" value="UniProtKB-UniRule"/>
</dbReference>
<dbReference type="Proteomes" id="UP000198802">
    <property type="component" value="Unassembled WGS sequence"/>
</dbReference>
<dbReference type="SUPFAM" id="SSF52335">
    <property type="entry name" value="Methylglyoxal synthase-like"/>
    <property type="match status" value="1"/>
</dbReference>
<comment type="catalytic activity">
    <reaction evidence="12">
        <text>N(1)-(5-phospho-beta-D-ribosyl)glycinamide + (6R)-10-formyltetrahydrofolate = N(2)-formyl-N(1)-(5-phospho-beta-D-ribosyl)glycinamide + (6S)-5,6,7,8-tetrahydrofolate + H(+)</text>
        <dbReference type="Rhea" id="RHEA:15053"/>
        <dbReference type="ChEBI" id="CHEBI:15378"/>
        <dbReference type="ChEBI" id="CHEBI:57453"/>
        <dbReference type="ChEBI" id="CHEBI:143788"/>
        <dbReference type="ChEBI" id="CHEBI:147286"/>
        <dbReference type="ChEBI" id="CHEBI:195366"/>
        <dbReference type="EC" id="2.1.2.2"/>
    </reaction>
</comment>
<dbReference type="InterPro" id="IPR002695">
    <property type="entry name" value="PurH-like"/>
</dbReference>
<dbReference type="FunFam" id="3.40.140.20:FF:000002">
    <property type="entry name" value="Bifunctional purine biosynthesis protein PurH"/>
    <property type="match status" value="1"/>
</dbReference>
<reference evidence="16" key="1">
    <citation type="submission" date="2015-11" db="EMBL/GenBank/DDBJ databases">
        <authorList>
            <person name="Varghese N."/>
        </authorList>
    </citation>
    <scope>NUCLEOTIDE SEQUENCE [LARGE SCALE GENOMIC DNA]</scope>
    <source>
        <strain evidence="16">DSM 45899</strain>
    </source>
</reference>
<evidence type="ECO:0000256" key="3">
    <source>
        <dbReference type="ARBA" id="ARBA00005054"/>
    </source>
</evidence>
<dbReference type="EMBL" id="FAOZ01000002">
    <property type="protein sequence ID" value="CUU54384.1"/>
    <property type="molecule type" value="Genomic_DNA"/>
</dbReference>
<dbReference type="EC" id="3.5.4.10" evidence="11"/>
<dbReference type="UniPathway" id="UPA00074">
    <property type="reaction ID" value="UER00126"/>
</dbReference>
<dbReference type="Gene3D" id="3.40.50.1380">
    <property type="entry name" value="Methylglyoxal synthase-like domain"/>
    <property type="match status" value="1"/>
</dbReference>
<dbReference type="InterPro" id="IPR036914">
    <property type="entry name" value="MGS-like_dom_sf"/>
</dbReference>
<dbReference type="InterPro" id="IPR011607">
    <property type="entry name" value="MGS-like_dom"/>
</dbReference>
<dbReference type="Gene3D" id="3.40.140.20">
    <property type="match status" value="2"/>
</dbReference>
<comment type="pathway">
    <text evidence="2 11">Purine metabolism; IMP biosynthesis via de novo pathway; 5-formamido-1-(5-phospho-D-ribosyl)imidazole-4-carboxamide from 5-amino-1-(5-phospho-D-ribosyl)imidazole-4-carboxamide (10-formyl THF route): step 1/1.</text>
</comment>
<dbReference type="NCBIfam" id="TIGR00355">
    <property type="entry name" value="purH"/>
    <property type="match status" value="1"/>
</dbReference>
<dbReference type="Gene3D" id="3.40.50.170">
    <property type="entry name" value="Formyl transferase, N-terminal domain"/>
    <property type="match status" value="1"/>
</dbReference>
<dbReference type="NCBIfam" id="TIGR00639">
    <property type="entry name" value="PurN"/>
    <property type="match status" value="1"/>
</dbReference>
<dbReference type="PROSITE" id="PS00373">
    <property type="entry name" value="GART"/>
    <property type="match status" value="1"/>
</dbReference>
<evidence type="ECO:0000256" key="11">
    <source>
        <dbReference type="HAMAP-Rule" id="MF_00139"/>
    </source>
</evidence>
<feature type="compositionally biased region" description="Polar residues" evidence="13">
    <location>
        <begin position="262"/>
        <end position="271"/>
    </location>
</feature>
<evidence type="ECO:0000256" key="12">
    <source>
        <dbReference type="HAMAP-Rule" id="MF_01930"/>
    </source>
</evidence>
<dbReference type="SMART" id="SM00851">
    <property type="entry name" value="MGS"/>
    <property type="match status" value="1"/>
</dbReference>
<evidence type="ECO:0000256" key="8">
    <source>
        <dbReference type="ARBA" id="ARBA00023268"/>
    </source>
</evidence>
<feature type="active site" description="Proton donor" evidence="12">
    <location>
        <position position="108"/>
    </location>
</feature>
<dbReference type="SMART" id="SM00798">
    <property type="entry name" value="AICARFT_IMPCHas"/>
    <property type="match status" value="1"/>
</dbReference>
<evidence type="ECO:0000256" key="13">
    <source>
        <dbReference type="SAM" id="MobiDB-lite"/>
    </source>
</evidence>
<name>A0A0S4QFT0_9ACTN</name>
<organism evidence="15 16">
    <name type="scientific">Parafrankia irregularis</name>
    <dbReference type="NCBI Taxonomy" id="795642"/>
    <lineage>
        <taxon>Bacteria</taxon>
        <taxon>Bacillati</taxon>
        <taxon>Actinomycetota</taxon>
        <taxon>Actinomycetes</taxon>
        <taxon>Frankiales</taxon>
        <taxon>Frankiaceae</taxon>
        <taxon>Parafrankia</taxon>
    </lineage>
</organism>
<dbReference type="HAMAP" id="MF_01930">
    <property type="entry name" value="PurN"/>
    <property type="match status" value="1"/>
</dbReference>
<dbReference type="GO" id="GO:0003937">
    <property type="term" value="F:IMP cyclohydrolase activity"/>
    <property type="evidence" value="ECO:0007669"/>
    <property type="project" value="UniProtKB-UniRule"/>
</dbReference>
<dbReference type="GO" id="GO:0004644">
    <property type="term" value="F:phosphoribosylglycinamide formyltransferase activity"/>
    <property type="evidence" value="ECO:0007669"/>
    <property type="project" value="UniProtKB-UniRule"/>
</dbReference>
<dbReference type="InterPro" id="IPR001555">
    <property type="entry name" value="GART_AS"/>
</dbReference>
<comment type="catalytic activity">
    <reaction evidence="10 11">
        <text>IMP + H2O = 5-formamido-1-(5-phospho-D-ribosyl)imidazole-4-carboxamide</text>
        <dbReference type="Rhea" id="RHEA:18445"/>
        <dbReference type="ChEBI" id="CHEBI:15377"/>
        <dbReference type="ChEBI" id="CHEBI:58053"/>
        <dbReference type="ChEBI" id="CHEBI:58467"/>
        <dbReference type="EC" id="3.5.4.10"/>
    </reaction>
</comment>
<dbReference type="InterPro" id="IPR036477">
    <property type="entry name" value="Formyl_transf_N_sf"/>
</dbReference>
<dbReference type="SUPFAM" id="SSF53328">
    <property type="entry name" value="Formyltransferase"/>
    <property type="match status" value="1"/>
</dbReference>
<feature type="domain" description="MGS-like" evidence="14">
    <location>
        <begin position="269"/>
        <end position="421"/>
    </location>
</feature>
<feature type="compositionally biased region" description="Low complexity" evidence="13">
    <location>
        <begin position="242"/>
        <end position="261"/>
    </location>
</feature>
<dbReference type="InterPro" id="IPR024051">
    <property type="entry name" value="AICAR_Tfase_dup_dom_sf"/>
</dbReference>
<feature type="region of interest" description="Disordered" evidence="13">
    <location>
        <begin position="194"/>
        <end position="215"/>
    </location>
</feature>
<comment type="pathway">
    <text evidence="3 12">Purine metabolism; IMP biosynthesis via de novo pathway; N(2)-formyl-N(1)-(5-phospho-D-ribosyl)glycinamide from N(1)-(5-phospho-D-ribosyl)glycinamide (10-formyl THF route): step 1/1.</text>
</comment>